<proteinExistence type="predicted"/>
<feature type="transmembrane region" description="Helical" evidence="1">
    <location>
        <begin position="157"/>
        <end position="175"/>
    </location>
</feature>
<dbReference type="Pfam" id="PF15108">
    <property type="entry name" value="TMEM37"/>
    <property type="match status" value="1"/>
</dbReference>
<keyword evidence="1" id="KW-1133">Transmembrane helix</keyword>
<dbReference type="KEGG" id="snh:120058408"/>
<dbReference type="PANTHER" id="PTHR31767:SF0">
    <property type="entry name" value="VOLTAGE-DEPENDENT CALCIUM CHANNEL GAMMA-LIKE SUBUNIT"/>
    <property type="match status" value="1"/>
</dbReference>
<gene>
    <name evidence="3" type="primary">tmem37</name>
</gene>
<dbReference type="RefSeq" id="XP_038862973.1">
    <property type="nucleotide sequence ID" value="XM_039007045.1"/>
</dbReference>
<dbReference type="PANTHER" id="PTHR31767">
    <property type="entry name" value="VOLTAGE-DEPENDENT CALCIUM CHANNEL GAMMA-LIKE SUBUNIT"/>
    <property type="match status" value="1"/>
</dbReference>
<accession>A0A8U1C5E5</accession>
<keyword evidence="1" id="KW-0812">Transmembrane</keyword>
<feature type="transmembrane region" description="Helical" evidence="1">
    <location>
        <begin position="187"/>
        <end position="212"/>
    </location>
</feature>
<reference evidence="3" key="1">
    <citation type="submission" date="2025-08" db="UniProtKB">
        <authorList>
            <consortium name="RefSeq"/>
        </authorList>
    </citation>
    <scope>IDENTIFICATION</scope>
    <source>
        <tissue evidence="3">White muscle</tissue>
    </source>
</reference>
<dbReference type="Proteomes" id="UP000808372">
    <property type="component" value="Chromosome 13"/>
</dbReference>
<protein>
    <submittedName>
        <fullName evidence="3">Voltage-dependent calcium channel gamma-like subunit</fullName>
    </submittedName>
</protein>
<organism evidence="2 3">
    <name type="scientific">Salvelinus namaycush</name>
    <name type="common">Lake trout</name>
    <name type="synonym">Salmo namaycush</name>
    <dbReference type="NCBI Taxonomy" id="8040"/>
    <lineage>
        <taxon>Eukaryota</taxon>
        <taxon>Metazoa</taxon>
        <taxon>Chordata</taxon>
        <taxon>Craniata</taxon>
        <taxon>Vertebrata</taxon>
        <taxon>Euteleostomi</taxon>
        <taxon>Actinopterygii</taxon>
        <taxon>Neopterygii</taxon>
        <taxon>Teleostei</taxon>
        <taxon>Protacanthopterygii</taxon>
        <taxon>Salmoniformes</taxon>
        <taxon>Salmonidae</taxon>
        <taxon>Salmoninae</taxon>
        <taxon>Salvelinus</taxon>
    </lineage>
</organism>
<feature type="transmembrane region" description="Helical" evidence="1">
    <location>
        <begin position="95"/>
        <end position="116"/>
    </location>
</feature>
<dbReference type="GO" id="GO:0005262">
    <property type="term" value="F:calcium channel activity"/>
    <property type="evidence" value="ECO:0007669"/>
    <property type="project" value="InterPro"/>
</dbReference>
<dbReference type="GO" id="GO:0016020">
    <property type="term" value="C:membrane"/>
    <property type="evidence" value="ECO:0007669"/>
    <property type="project" value="InterPro"/>
</dbReference>
<evidence type="ECO:0000313" key="3">
    <source>
        <dbReference type="RefSeq" id="XP_038862973.1"/>
    </source>
</evidence>
<sequence>MAILAAYKSLCCHGRNILPSCLLLLAIAEYPVTRLLITTGGRVNQFCLIFEVNTSFPLPVLPLGQVEYNTMTAIQIKAPVGAPRQRKARPLFLEVLPRSLIILCTALAIVLSSIAVCDGHRLLAGLEAVVEQTASPNCTTHLGVSGVAVGLGLGHSMVFLAVAGAIFGLELLVISQVSEDRDSGWQWGLGSALVLVAAALSAGGVVVLVSLLRQQASPLGFTLTFWCQFTAVFLLFLNGMAAPHPSHGPAGTT</sequence>
<name>A0A8U1C5E5_SALNM</name>
<dbReference type="CTD" id="140738"/>
<dbReference type="GO" id="GO:0005244">
    <property type="term" value="F:voltage-gated monoatomic ion channel activity"/>
    <property type="evidence" value="ECO:0007669"/>
    <property type="project" value="InterPro"/>
</dbReference>
<evidence type="ECO:0000256" key="1">
    <source>
        <dbReference type="SAM" id="Phobius"/>
    </source>
</evidence>
<keyword evidence="1" id="KW-0472">Membrane</keyword>
<dbReference type="AlphaFoldDB" id="A0A8U1C5E5"/>
<dbReference type="InterPro" id="IPR029372">
    <property type="entry name" value="Tmem37"/>
</dbReference>
<evidence type="ECO:0000313" key="2">
    <source>
        <dbReference type="Proteomes" id="UP000808372"/>
    </source>
</evidence>
<feature type="transmembrane region" description="Helical" evidence="1">
    <location>
        <begin position="218"/>
        <end position="237"/>
    </location>
</feature>
<dbReference type="GeneID" id="120058408"/>
<keyword evidence="2" id="KW-1185">Reference proteome</keyword>